<dbReference type="InterPro" id="IPR002898">
    <property type="entry name" value="MotA_ExbB_proton_chnl"/>
</dbReference>
<evidence type="ECO:0000256" key="3">
    <source>
        <dbReference type="ARBA" id="ARBA00022448"/>
    </source>
</evidence>
<evidence type="ECO:0000313" key="10">
    <source>
        <dbReference type="EMBL" id="MBA2134053.1"/>
    </source>
</evidence>
<keyword evidence="11" id="KW-1185">Reference proteome</keyword>
<dbReference type="AlphaFoldDB" id="A0A8J6I2K5"/>
<evidence type="ECO:0000256" key="6">
    <source>
        <dbReference type="ARBA" id="ARBA00022989"/>
    </source>
</evidence>
<feature type="transmembrane region" description="Helical" evidence="8">
    <location>
        <begin position="182"/>
        <end position="201"/>
    </location>
</feature>
<feature type="transmembrane region" description="Helical" evidence="8">
    <location>
        <begin position="36"/>
        <end position="54"/>
    </location>
</feature>
<accession>A0A8J6I2K5</accession>
<protein>
    <submittedName>
        <fullName evidence="10">Motility protein A</fullName>
    </submittedName>
</protein>
<dbReference type="GO" id="GO:0071978">
    <property type="term" value="P:bacterial-type flagellum-dependent swarming motility"/>
    <property type="evidence" value="ECO:0007669"/>
    <property type="project" value="InterPro"/>
</dbReference>
<keyword evidence="6 8" id="KW-1133">Transmembrane helix</keyword>
<evidence type="ECO:0000313" key="11">
    <source>
        <dbReference type="Proteomes" id="UP000657177"/>
    </source>
</evidence>
<evidence type="ECO:0000256" key="1">
    <source>
        <dbReference type="ARBA" id="ARBA00004651"/>
    </source>
</evidence>
<dbReference type="InterPro" id="IPR000540">
    <property type="entry name" value="Flag_MotA_CS"/>
</dbReference>
<comment type="caution">
    <text evidence="10">The sequence shown here is derived from an EMBL/GenBank/DDBJ whole genome shotgun (WGS) entry which is preliminary data.</text>
</comment>
<keyword evidence="7 8" id="KW-0472">Membrane</keyword>
<keyword evidence="4" id="KW-1003">Cell membrane</keyword>
<comment type="subcellular location">
    <subcellularLocation>
        <location evidence="1">Cell membrane</location>
        <topology evidence="1">Multi-pass membrane protein</topology>
    </subcellularLocation>
</comment>
<name>A0A8J6I2K5_9FIRM</name>
<comment type="similarity">
    <text evidence="2">Belongs to the MotA family.</text>
</comment>
<dbReference type="GO" id="GO:0005886">
    <property type="term" value="C:plasma membrane"/>
    <property type="evidence" value="ECO:0007669"/>
    <property type="project" value="UniProtKB-SubCell"/>
</dbReference>
<evidence type="ECO:0000256" key="8">
    <source>
        <dbReference type="SAM" id="Phobius"/>
    </source>
</evidence>
<evidence type="ECO:0000256" key="2">
    <source>
        <dbReference type="ARBA" id="ARBA00008038"/>
    </source>
</evidence>
<feature type="transmembrane region" description="Helical" evidence="8">
    <location>
        <begin position="149"/>
        <end position="170"/>
    </location>
</feature>
<dbReference type="PROSITE" id="PS01307">
    <property type="entry name" value="MOTA"/>
    <property type="match status" value="1"/>
</dbReference>
<feature type="domain" description="MotA/TolQ/ExbB proton channel" evidence="9">
    <location>
        <begin position="103"/>
        <end position="219"/>
    </location>
</feature>
<evidence type="ECO:0000259" key="9">
    <source>
        <dbReference type="Pfam" id="PF01618"/>
    </source>
</evidence>
<dbReference type="PANTHER" id="PTHR30433">
    <property type="entry name" value="CHEMOTAXIS PROTEIN MOTA"/>
    <property type="match status" value="1"/>
</dbReference>
<dbReference type="InterPro" id="IPR047055">
    <property type="entry name" value="MotA-like"/>
</dbReference>
<dbReference type="EMBL" id="JAAKDE010000044">
    <property type="protein sequence ID" value="MBA2134053.1"/>
    <property type="molecule type" value="Genomic_DNA"/>
</dbReference>
<keyword evidence="3" id="KW-0813">Transport</keyword>
<proteinExistence type="inferred from homology"/>
<sequence>MDLATIIGLVVGTILILLGCAGGSLSTLLGFLSLNSVYITIGGSFTAMLINFPLERFVRAFKSVRWAFFTQTYSLEEIINTLVRYAEKARREGLLALEDEIANSSDDFLKKGIQLVVDGTDPELVKNILEIEIGFLEERHNENKTFWEAWGTLAPSFGLIGTIIGLIQMLRNMDDPSTVGPAMAVALLTTLYGALMAYFLFNPIAAKLGIRSQEEVMIRQVMVEGILSVQAGENPRIVEEKLKSFLPPARRENVGRDRIEGVGLHV</sequence>
<evidence type="ECO:0000256" key="5">
    <source>
        <dbReference type="ARBA" id="ARBA00022692"/>
    </source>
</evidence>
<evidence type="ECO:0000256" key="7">
    <source>
        <dbReference type="ARBA" id="ARBA00023136"/>
    </source>
</evidence>
<evidence type="ECO:0000256" key="4">
    <source>
        <dbReference type="ARBA" id="ARBA00022475"/>
    </source>
</evidence>
<reference evidence="10" key="1">
    <citation type="submission" date="2020-06" db="EMBL/GenBank/DDBJ databases">
        <title>Novel chitinolytic bacterium.</title>
        <authorList>
            <person name="Ungkulpasvich U."/>
            <person name="Kosugi A."/>
            <person name="Uke A."/>
        </authorList>
    </citation>
    <scope>NUCLEOTIDE SEQUENCE</scope>
    <source>
        <strain evidence="10">UUS1-1</strain>
    </source>
</reference>
<dbReference type="Proteomes" id="UP000657177">
    <property type="component" value="Unassembled WGS sequence"/>
</dbReference>
<gene>
    <name evidence="10" type="ORF">G5B42_10985</name>
</gene>
<dbReference type="Pfam" id="PF01618">
    <property type="entry name" value="MotA_ExbB"/>
    <property type="match status" value="1"/>
</dbReference>
<dbReference type="GO" id="GO:0006935">
    <property type="term" value="P:chemotaxis"/>
    <property type="evidence" value="ECO:0007669"/>
    <property type="project" value="InterPro"/>
</dbReference>
<dbReference type="PANTHER" id="PTHR30433:SF2">
    <property type="entry name" value="MOTILITY PROTEIN A"/>
    <property type="match status" value="1"/>
</dbReference>
<keyword evidence="5 8" id="KW-0812">Transmembrane</keyword>
<organism evidence="10 11">
    <name type="scientific">Capillibacterium thermochitinicola</name>
    <dbReference type="NCBI Taxonomy" id="2699427"/>
    <lineage>
        <taxon>Bacteria</taxon>
        <taxon>Bacillati</taxon>
        <taxon>Bacillota</taxon>
        <taxon>Capillibacterium</taxon>
    </lineage>
</organism>